<dbReference type="CDD" id="cd19494">
    <property type="entry name" value="Elp4"/>
    <property type="match status" value="1"/>
</dbReference>
<dbReference type="PANTHER" id="PTHR12896">
    <property type="entry name" value="PAX6 NEIGHBOR PROTEIN PAXNEB"/>
    <property type="match status" value="1"/>
</dbReference>
<evidence type="ECO:0000256" key="6">
    <source>
        <dbReference type="ARBA" id="ARBA00022490"/>
    </source>
</evidence>
<dbReference type="Proteomes" id="UP001271007">
    <property type="component" value="Unassembled WGS sequence"/>
</dbReference>
<evidence type="ECO:0000256" key="8">
    <source>
        <dbReference type="ARBA" id="ARBA00023242"/>
    </source>
</evidence>
<keyword evidence="7" id="KW-0819">tRNA processing</keyword>
<evidence type="ECO:0000313" key="11">
    <source>
        <dbReference type="Proteomes" id="UP001271007"/>
    </source>
</evidence>
<keyword evidence="11" id="KW-1185">Reference proteome</keyword>
<reference evidence="10" key="1">
    <citation type="submission" date="2023-04" db="EMBL/GenBank/DDBJ databases">
        <title>Black Yeasts Isolated from many extreme environments.</title>
        <authorList>
            <person name="Coleine C."/>
            <person name="Stajich J.E."/>
            <person name="Selbmann L."/>
        </authorList>
    </citation>
    <scope>NUCLEOTIDE SEQUENCE</scope>
    <source>
        <strain evidence="10">CCFEE 5312</strain>
    </source>
</reference>
<evidence type="ECO:0000313" key="10">
    <source>
        <dbReference type="EMBL" id="KAK3051934.1"/>
    </source>
</evidence>
<comment type="similarity">
    <text evidence="4">Belongs to the ELP4 family.</text>
</comment>
<dbReference type="GO" id="GO:0033588">
    <property type="term" value="C:elongator holoenzyme complex"/>
    <property type="evidence" value="ECO:0007669"/>
    <property type="project" value="InterPro"/>
</dbReference>
<dbReference type="GO" id="GO:0005737">
    <property type="term" value="C:cytoplasm"/>
    <property type="evidence" value="ECO:0007669"/>
    <property type="project" value="UniProtKB-SubCell"/>
</dbReference>
<dbReference type="GO" id="GO:0008023">
    <property type="term" value="C:transcription elongation factor complex"/>
    <property type="evidence" value="ECO:0007669"/>
    <property type="project" value="TreeGrafter"/>
</dbReference>
<dbReference type="GO" id="GO:0002098">
    <property type="term" value="P:tRNA wobble uridine modification"/>
    <property type="evidence" value="ECO:0007669"/>
    <property type="project" value="InterPro"/>
</dbReference>
<sequence length="387" mass="41872">MAFRKRNVALGGSTSNAAAAPASKPEGAPGVKPSPFTSHPVTSTGSSSLDSLLGGHGGLSLGSSLFIEESGMTDYGGALLSYYAAEGLCQGHTIHLVGMGDHWIRELPGVAAQKSSSRREQSPADEEKMKIAWRYERLGQAGERALPIRQPPGQTSIPQEEVPFCHTFDLTKRLTLPKDAKINHIQISRDAQPFDPILQSLSRSLSTSPPNTIHRLIIPSILSPGLYPPHACIPQNFLRILHNLRALLRQHHTKLTAMLTLPLELYPRSQGLVRWAELLSDGVLELTPFPHRMDAYTEAAKPNEEQPQGMVKVHKVPIDTERGEGGAGAGNSMGEDLAFTVSRRKFAIKPFSLPPMEGDQEAQAQKEGAEKPAGNAVGKLSGKDLEF</sequence>
<protein>
    <recommendedName>
        <fullName evidence="5">Elongator complex protein 4</fullName>
    </recommendedName>
</protein>
<proteinExistence type="inferred from homology"/>
<comment type="caution">
    <text evidence="10">The sequence shown here is derived from an EMBL/GenBank/DDBJ whole genome shotgun (WGS) entry which is preliminary data.</text>
</comment>
<evidence type="ECO:0000256" key="2">
    <source>
        <dbReference type="ARBA" id="ARBA00004496"/>
    </source>
</evidence>
<dbReference type="Pfam" id="PF05625">
    <property type="entry name" value="PAXNEB"/>
    <property type="match status" value="1"/>
</dbReference>
<keyword evidence="8" id="KW-0539">Nucleus</keyword>
<dbReference type="InterPro" id="IPR008728">
    <property type="entry name" value="Elongator_complex_protein_4"/>
</dbReference>
<dbReference type="Gene3D" id="3.40.50.300">
    <property type="entry name" value="P-loop containing nucleotide triphosphate hydrolases"/>
    <property type="match status" value="1"/>
</dbReference>
<dbReference type="AlphaFoldDB" id="A0AAJ0DKH7"/>
<dbReference type="EMBL" id="JAWDJX010000023">
    <property type="protein sequence ID" value="KAK3051934.1"/>
    <property type="molecule type" value="Genomic_DNA"/>
</dbReference>
<organism evidence="10 11">
    <name type="scientific">Extremus antarcticus</name>
    <dbReference type="NCBI Taxonomy" id="702011"/>
    <lineage>
        <taxon>Eukaryota</taxon>
        <taxon>Fungi</taxon>
        <taxon>Dikarya</taxon>
        <taxon>Ascomycota</taxon>
        <taxon>Pezizomycotina</taxon>
        <taxon>Dothideomycetes</taxon>
        <taxon>Dothideomycetidae</taxon>
        <taxon>Mycosphaerellales</taxon>
        <taxon>Extremaceae</taxon>
        <taxon>Extremus</taxon>
    </lineage>
</organism>
<evidence type="ECO:0000256" key="5">
    <source>
        <dbReference type="ARBA" id="ARBA00020265"/>
    </source>
</evidence>
<accession>A0AAJ0DKH7</accession>
<comment type="subcellular location">
    <subcellularLocation>
        <location evidence="2">Cytoplasm</location>
    </subcellularLocation>
    <subcellularLocation>
        <location evidence="1">Nucleus</location>
    </subcellularLocation>
</comment>
<evidence type="ECO:0000256" key="9">
    <source>
        <dbReference type="SAM" id="MobiDB-lite"/>
    </source>
</evidence>
<name>A0AAJ0DKH7_9PEZI</name>
<feature type="compositionally biased region" description="Low complexity" evidence="9">
    <location>
        <begin position="11"/>
        <end position="30"/>
    </location>
</feature>
<feature type="region of interest" description="Disordered" evidence="9">
    <location>
        <begin position="351"/>
        <end position="387"/>
    </location>
</feature>
<dbReference type="PANTHER" id="PTHR12896:SF1">
    <property type="entry name" value="ELONGATOR COMPLEX PROTEIN 4"/>
    <property type="match status" value="1"/>
</dbReference>
<evidence type="ECO:0000256" key="7">
    <source>
        <dbReference type="ARBA" id="ARBA00022694"/>
    </source>
</evidence>
<feature type="region of interest" description="Disordered" evidence="9">
    <location>
        <begin position="1"/>
        <end position="49"/>
    </location>
</feature>
<dbReference type="InterPro" id="IPR027417">
    <property type="entry name" value="P-loop_NTPase"/>
</dbReference>
<gene>
    <name evidence="10" type="primary">ELP4</name>
    <name evidence="10" type="ORF">LTR09_006888</name>
</gene>
<evidence type="ECO:0000256" key="3">
    <source>
        <dbReference type="ARBA" id="ARBA00005043"/>
    </source>
</evidence>
<evidence type="ECO:0000256" key="1">
    <source>
        <dbReference type="ARBA" id="ARBA00004123"/>
    </source>
</evidence>
<keyword evidence="6" id="KW-0963">Cytoplasm</keyword>
<comment type="pathway">
    <text evidence="3">tRNA modification; 5-methoxycarbonylmethyl-2-thiouridine-tRNA biosynthesis.</text>
</comment>
<evidence type="ECO:0000256" key="4">
    <source>
        <dbReference type="ARBA" id="ARBA00007573"/>
    </source>
</evidence>